<reference evidence="1" key="1">
    <citation type="submission" date="2021-09" db="EMBL/GenBank/DDBJ databases">
        <title>The genome of Mauremys mutica provides insights into the evolution of semi-aquatic lifestyle.</title>
        <authorList>
            <person name="Gong S."/>
            <person name="Gao Y."/>
        </authorList>
    </citation>
    <scope>NUCLEOTIDE SEQUENCE</scope>
    <source>
        <strain evidence="1">MM-2020</strain>
        <tissue evidence="1">Muscle</tissue>
    </source>
</reference>
<accession>A0A9D4B1Z0</accession>
<proteinExistence type="predicted"/>
<dbReference type="AlphaFoldDB" id="A0A9D4B1Z0"/>
<dbReference type="EMBL" id="JAHDVG010000474">
    <property type="protein sequence ID" value="KAH1178633.1"/>
    <property type="molecule type" value="Genomic_DNA"/>
</dbReference>
<protein>
    <submittedName>
        <fullName evidence="1">Uncharacterized protein</fullName>
    </submittedName>
</protein>
<dbReference type="Proteomes" id="UP000827986">
    <property type="component" value="Unassembled WGS sequence"/>
</dbReference>
<name>A0A9D4B1Z0_9SAUR</name>
<evidence type="ECO:0000313" key="1">
    <source>
        <dbReference type="EMBL" id="KAH1178633.1"/>
    </source>
</evidence>
<evidence type="ECO:0000313" key="2">
    <source>
        <dbReference type="Proteomes" id="UP000827986"/>
    </source>
</evidence>
<organism evidence="1 2">
    <name type="scientific">Mauremys mutica</name>
    <name type="common">yellowpond turtle</name>
    <dbReference type="NCBI Taxonomy" id="74926"/>
    <lineage>
        <taxon>Eukaryota</taxon>
        <taxon>Metazoa</taxon>
        <taxon>Chordata</taxon>
        <taxon>Craniata</taxon>
        <taxon>Vertebrata</taxon>
        <taxon>Euteleostomi</taxon>
        <taxon>Archelosauria</taxon>
        <taxon>Testudinata</taxon>
        <taxon>Testudines</taxon>
        <taxon>Cryptodira</taxon>
        <taxon>Durocryptodira</taxon>
        <taxon>Testudinoidea</taxon>
        <taxon>Geoemydidae</taxon>
        <taxon>Geoemydinae</taxon>
        <taxon>Mauremys</taxon>
    </lineage>
</organism>
<gene>
    <name evidence="1" type="ORF">KIL84_012335</name>
</gene>
<keyword evidence="2" id="KW-1185">Reference proteome</keyword>
<comment type="caution">
    <text evidence="1">The sequence shown here is derived from an EMBL/GenBank/DDBJ whole genome shotgun (WGS) entry which is preliminary data.</text>
</comment>
<sequence length="121" mass="13780">MHLDSSVINTVCTIAKSTASHNLYEAKDEPFALEWTYDSNGLLNQYAQPDSAPITAQDVPGQQKSRLLCAATLWTYTGLWKKENSTFLTFCTAVCTVNEVLSHHRVQWEWVLSYTMNGRRY</sequence>